<dbReference type="PANTHER" id="PTHR42932">
    <property type="entry name" value="GENERAL STRESS PROTEIN 20U"/>
    <property type="match status" value="1"/>
</dbReference>
<gene>
    <name evidence="3" type="ORF">CKO28_19080</name>
</gene>
<protein>
    <recommendedName>
        <fullName evidence="2">Ferritin/DPS domain-containing protein</fullName>
    </recommendedName>
</protein>
<dbReference type="Pfam" id="PF00210">
    <property type="entry name" value="Ferritin"/>
    <property type="match status" value="1"/>
</dbReference>
<accession>A0ABS1DKW1</accession>
<dbReference type="InterPro" id="IPR009078">
    <property type="entry name" value="Ferritin-like_SF"/>
</dbReference>
<dbReference type="PANTHER" id="PTHR42932:SF3">
    <property type="entry name" value="DNA PROTECTION DURING STARVATION PROTEIN"/>
    <property type="match status" value="1"/>
</dbReference>
<organism evidence="3 4">
    <name type="scientific">Rhodovibrio sodomensis</name>
    <dbReference type="NCBI Taxonomy" id="1088"/>
    <lineage>
        <taxon>Bacteria</taxon>
        <taxon>Pseudomonadati</taxon>
        <taxon>Pseudomonadota</taxon>
        <taxon>Alphaproteobacteria</taxon>
        <taxon>Rhodospirillales</taxon>
        <taxon>Rhodovibrionaceae</taxon>
        <taxon>Rhodovibrio</taxon>
    </lineage>
</organism>
<evidence type="ECO:0000313" key="3">
    <source>
        <dbReference type="EMBL" id="MBK1670143.1"/>
    </source>
</evidence>
<dbReference type="Gene3D" id="1.20.1260.10">
    <property type="match status" value="1"/>
</dbReference>
<evidence type="ECO:0000259" key="2">
    <source>
        <dbReference type="Pfam" id="PF00210"/>
    </source>
</evidence>
<dbReference type="RefSeq" id="WP_200342494.1">
    <property type="nucleotide sequence ID" value="NZ_NRRL01000076.1"/>
</dbReference>
<evidence type="ECO:0000256" key="1">
    <source>
        <dbReference type="ARBA" id="ARBA00009497"/>
    </source>
</evidence>
<dbReference type="Proteomes" id="UP001296873">
    <property type="component" value="Unassembled WGS sequence"/>
</dbReference>
<feature type="domain" description="Ferritin/DPS" evidence="2">
    <location>
        <begin position="22"/>
        <end position="163"/>
    </location>
</feature>
<name>A0ABS1DKW1_9PROT</name>
<dbReference type="InterPro" id="IPR008331">
    <property type="entry name" value="Ferritin_DPS_dom"/>
</dbReference>
<proteinExistence type="inferred from homology"/>
<dbReference type="SUPFAM" id="SSF47240">
    <property type="entry name" value="Ferritin-like"/>
    <property type="match status" value="1"/>
</dbReference>
<sequence>MTVITQLDTSTPAVPQAQIAHALSRVAADAAVLRLKIQSARWHVAGPGRQGLADLLGEREGELTHLLNLVAGRLRALGFKVPAGLASHPTYGSIGPDPVTGDEPAGSDPGVRLRGLRADLECLIASCRTAHAMAEPVDAPAAARLAAQLRVLERAAWMLSAQAADG</sequence>
<evidence type="ECO:0000313" key="4">
    <source>
        <dbReference type="Proteomes" id="UP001296873"/>
    </source>
</evidence>
<comment type="similarity">
    <text evidence="1">Belongs to the Dps family.</text>
</comment>
<comment type="caution">
    <text evidence="3">The sequence shown here is derived from an EMBL/GenBank/DDBJ whole genome shotgun (WGS) entry which is preliminary data.</text>
</comment>
<keyword evidence="4" id="KW-1185">Reference proteome</keyword>
<dbReference type="InterPro" id="IPR002177">
    <property type="entry name" value="DPS_DNA-bd"/>
</dbReference>
<reference evidence="3 4" key="1">
    <citation type="journal article" date="2020" name="Microorganisms">
        <title>Osmotic Adaptation and Compatible Solute Biosynthesis of Phototrophic Bacteria as Revealed from Genome Analyses.</title>
        <authorList>
            <person name="Imhoff J.F."/>
            <person name="Rahn T."/>
            <person name="Kunzel S."/>
            <person name="Keller A."/>
            <person name="Neulinger S.C."/>
        </authorList>
    </citation>
    <scope>NUCLEOTIDE SEQUENCE [LARGE SCALE GENOMIC DNA]</scope>
    <source>
        <strain evidence="3 4">DSM 9895</strain>
    </source>
</reference>
<dbReference type="EMBL" id="NRRL01000076">
    <property type="protein sequence ID" value="MBK1670143.1"/>
    <property type="molecule type" value="Genomic_DNA"/>
</dbReference>
<dbReference type="InterPro" id="IPR012347">
    <property type="entry name" value="Ferritin-like"/>
</dbReference>